<dbReference type="SUPFAM" id="SSF64263">
    <property type="entry name" value="Prokaryotic ribosomal protein L17"/>
    <property type="match status" value="1"/>
</dbReference>
<dbReference type="GO" id="GO:0006412">
    <property type="term" value="P:translation"/>
    <property type="evidence" value="ECO:0007669"/>
    <property type="project" value="InterPro"/>
</dbReference>
<keyword evidence="2 4" id="KW-0689">Ribosomal protein</keyword>
<name>A0A9P6JTQ8_9AGAR</name>
<evidence type="ECO:0000256" key="1">
    <source>
        <dbReference type="ARBA" id="ARBA00008777"/>
    </source>
</evidence>
<evidence type="ECO:0000313" key="5">
    <source>
        <dbReference type="EMBL" id="KAF9532009.1"/>
    </source>
</evidence>
<keyword evidence="6" id="KW-1185">Reference proteome</keyword>
<dbReference type="PANTHER" id="PTHR14413:SF16">
    <property type="entry name" value="LARGE RIBOSOMAL SUBUNIT PROTEIN BL17M"/>
    <property type="match status" value="1"/>
</dbReference>
<dbReference type="Gene3D" id="3.90.1030.10">
    <property type="entry name" value="Ribosomal protein L17"/>
    <property type="match status" value="1"/>
</dbReference>
<dbReference type="InterPro" id="IPR036373">
    <property type="entry name" value="Ribosomal_bL17_sf"/>
</dbReference>
<comment type="similarity">
    <text evidence="1 4">Belongs to the bacterial ribosomal protein bL17 family.</text>
</comment>
<reference evidence="5" key="1">
    <citation type="submission" date="2020-11" db="EMBL/GenBank/DDBJ databases">
        <authorList>
            <consortium name="DOE Joint Genome Institute"/>
            <person name="Ahrendt S."/>
            <person name="Riley R."/>
            <person name="Andreopoulos W."/>
            <person name="Labutti K."/>
            <person name="Pangilinan J."/>
            <person name="Ruiz-Duenas F.J."/>
            <person name="Barrasa J.M."/>
            <person name="Sanchez-Garcia M."/>
            <person name="Camarero S."/>
            <person name="Miyauchi S."/>
            <person name="Serrano A."/>
            <person name="Linde D."/>
            <person name="Babiker R."/>
            <person name="Drula E."/>
            <person name="Ayuso-Fernandez I."/>
            <person name="Pacheco R."/>
            <person name="Padilla G."/>
            <person name="Ferreira P."/>
            <person name="Barriuso J."/>
            <person name="Kellner H."/>
            <person name="Castanera R."/>
            <person name="Alfaro M."/>
            <person name="Ramirez L."/>
            <person name="Pisabarro A.G."/>
            <person name="Kuo A."/>
            <person name="Tritt A."/>
            <person name="Lipzen A."/>
            <person name="He G."/>
            <person name="Yan M."/>
            <person name="Ng V."/>
            <person name="Cullen D."/>
            <person name="Martin F."/>
            <person name="Rosso M.-N."/>
            <person name="Henrissat B."/>
            <person name="Hibbett D."/>
            <person name="Martinez A.T."/>
            <person name="Grigoriev I.V."/>
        </authorList>
    </citation>
    <scope>NUCLEOTIDE SEQUENCE</scope>
    <source>
        <strain evidence="5">CBS 506.95</strain>
    </source>
</reference>
<accession>A0A9P6JTQ8</accession>
<dbReference type="OrthoDB" id="275000at2759"/>
<comment type="caution">
    <text evidence="5">The sequence shown here is derived from an EMBL/GenBank/DDBJ whole genome shotgun (WGS) entry which is preliminary data.</text>
</comment>
<dbReference type="InterPro" id="IPR047859">
    <property type="entry name" value="Ribosomal_bL17_CS"/>
</dbReference>
<evidence type="ECO:0000256" key="4">
    <source>
        <dbReference type="RuleBase" id="RU000660"/>
    </source>
</evidence>
<proteinExistence type="inferred from homology"/>
<dbReference type="Proteomes" id="UP000807306">
    <property type="component" value="Unassembled WGS sequence"/>
</dbReference>
<dbReference type="HAMAP" id="MF_01368">
    <property type="entry name" value="Ribosomal_bL17"/>
    <property type="match status" value="1"/>
</dbReference>
<dbReference type="GO" id="GO:0005762">
    <property type="term" value="C:mitochondrial large ribosomal subunit"/>
    <property type="evidence" value="ECO:0007669"/>
    <property type="project" value="TreeGrafter"/>
</dbReference>
<dbReference type="EMBL" id="MU157833">
    <property type="protein sequence ID" value="KAF9532009.1"/>
    <property type="molecule type" value="Genomic_DNA"/>
</dbReference>
<evidence type="ECO:0000256" key="2">
    <source>
        <dbReference type="ARBA" id="ARBA00022980"/>
    </source>
</evidence>
<dbReference type="GO" id="GO:0003735">
    <property type="term" value="F:structural constituent of ribosome"/>
    <property type="evidence" value="ECO:0007669"/>
    <property type="project" value="InterPro"/>
</dbReference>
<sequence>MKHGVAFRKFSRTSSHRNLMLRNLVTSLFEHEQIKTTLPKARDAARLAEKIITLGKKGHNAAQARASSFLLKPSILTKLFSTFAQRYADRPGGYTRIHKFGNRQGDNAPHAILELVDNPRDLKWEMTARAVGRELLKDKVNSDSSEAVVDAGLGRVVNLLRAEKGLEPEEKGLLRPMTRWNLQKVLQFRGPRDVVEMSKKARVYADDLMATPMAHQTMHEEVKAKYPHTPQPRRLAGHKRLAETRPALVIAQGALGPGASPPTKGKKKRVYVLENALTQSF</sequence>
<dbReference type="PANTHER" id="PTHR14413">
    <property type="entry name" value="RIBOSOMAL PROTEIN L17"/>
    <property type="match status" value="1"/>
</dbReference>
<gene>
    <name evidence="5" type="ORF">CPB83DRAFT_848181</name>
</gene>
<dbReference type="InterPro" id="IPR000456">
    <property type="entry name" value="Ribosomal_bL17"/>
</dbReference>
<dbReference type="NCBIfam" id="TIGR00059">
    <property type="entry name" value="L17"/>
    <property type="match status" value="1"/>
</dbReference>
<protein>
    <submittedName>
        <fullName evidence="5">Ribosomal protein L17</fullName>
    </submittedName>
</protein>
<dbReference type="AlphaFoldDB" id="A0A9P6JTQ8"/>
<keyword evidence="3 4" id="KW-0687">Ribonucleoprotein</keyword>
<dbReference type="PROSITE" id="PS01167">
    <property type="entry name" value="RIBOSOMAL_L17"/>
    <property type="match status" value="1"/>
</dbReference>
<evidence type="ECO:0000256" key="3">
    <source>
        <dbReference type="ARBA" id="ARBA00023274"/>
    </source>
</evidence>
<evidence type="ECO:0000313" key="6">
    <source>
        <dbReference type="Proteomes" id="UP000807306"/>
    </source>
</evidence>
<dbReference type="Pfam" id="PF01196">
    <property type="entry name" value="Ribosomal_L17"/>
    <property type="match status" value="1"/>
</dbReference>
<organism evidence="5 6">
    <name type="scientific">Crepidotus variabilis</name>
    <dbReference type="NCBI Taxonomy" id="179855"/>
    <lineage>
        <taxon>Eukaryota</taxon>
        <taxon>Fungi</taxon>
        <taxon>Dikarya</taxon>
        <taxon>Basidiomycota</taxon>
        <taxon>Agaricomycotina</taxon>
        <taxon>Agaricomycetes</taxon>
        <taxon>Agaricomycetidae</taxon>
        <taxon>Agaricales</taxon>
        <taxon>Agaricineae</taxon>
        <taxon>Crepidotaceae</taxon>
        <taxon>Crepidotus</taxon>
    </lineage>
</organism>